<comment type="similarity">
    <text evidence="1">Belongs to the iron-sulfur cluster assembly SufBD family.</text>
</comment>
<gene>
    <name evidence="3" type="ORF">Ana3638_14075</name>
</gene>
<accession>A0A6P1TL34</accession>
<dbReference type="Proteomes" id="UP000464314">
    <property type="component" value="Chromosome"/>
</dbReference>
<dbReference type="PANTHER" id="PTHR30508:SF1">
    <property type="entry name" value="UPF0051 PROTEIN ABCI8, CHLOROPLASTIC-RELATED"/>
    <property type="match status" value="1"/>
</dbReference>
<evidence type="ECO:0000313" key="3">
    <source>
        <dbReference type="EMBL" id="QHQ61764.1"/>
    </source>
</evidence>
<dbReference type="AlphaFoldDB" id="A0A6P1TL34"/>
<dbReference type="KEGG" id="anr:Ana3638_14075"/>
<feature type="domain" description="SUF system FeS cluster assembly SufBD core" evidence="2">
    <location>
        <begin position="106"/>
        <end position="322"/>
    </location>
</feature>
<sequence>MNLQLNNINKLPVRTWSWLGINEVSVKENIPEVTAYNKNPIKSDKTILDNLILQNSLNSETLLSSIETGMEEDTVRFIKKYKNSGISLCIPEGIRVKEPIYLDYRLDETNSTVVDFNQIIAEENSEVTVVLSYRSDEDKTVFHSGLTYLYAGKNAVINLIQVQLLGENAIHLNNVGAKLIDGGTVRYTQSELGSIQSLSSVHADLSGNNSRMDINTIFFGDKNHSLDFNYVINHIGRMTHSEITLNGALLDQSSKVFRGTLDFKKGASGSVGQERENTLLFSPKIKNISAPLILCAEENVEGKHAANSGKIDEDKLFYMMSRDSMI</sequence>
<dbReference type="RefSeq" id="WP_161838589.1">
    <property type="nucleotide sequence ID" value="NZ_CP048000.1"/>
</dbReference>
<dbReference type="Pfam" id="PF01458">
    <property type="entry name" value="SUFBD_core"/>
    <property type="match status" value="1"/>
</dbReference>
<name>A0A6P1TL34_9FIRM</name>
<proteinExistence type="inferred from homology"/>
<keyword evidence="4" id="KW-1185">Reference proteome</keyword>
<dbReference type="EMBL" id="CP048000">
    <property type="protein sequence ID" value="QHQ61764.1"/>
    <property type="molecule type" value="Genomic_DNA"/>
</dbReference>
<dbReference type="InterPro" id="IPR055346">
    <property type="entry name" value="Fe-S_cluster_assembly_SufBD"/>
</dbReference>
<dbReference type="SUPFAM" id="SSF101960">
    <property type="entry name" value="Stabilizer of iron transporter SufD"/>
    <property type="match status" value="1"/>
</dbReference>
<organism evidence="3 4">
    <name type="scientific">Anaerocolumna sedimenticola</name>
    <dbReference type="NCBI Taxonomy" id="2696063"/>
    <lineage>
        <taxon>Bacteria</taxon>
        <taxon>Bacillati</taxon>
        <taxon>Bacillota</taxon>
        <taxon>Clostridia</taxon>
        <taxon>Lachnospirales</taxon>
        <taxon>Lachnospiraceae</taxon>
        <taxon>Anaerocolumna</taxon>
    </lineage>
</organism>
<evidence type="ECO:0000313" key="4">
    <source>
        <dbReference type="Proteomes" id="UP000464314"/>
    </source>
</evidence>
<dbReference type="PANTHER" id="PTHR30508">
    <property type="entry name" value="FES CLUSTER ASSEMBLY PROTEIN SUF"/>
    <property type="match status" value="1"/>
</dbReference>
<evidence type="ECO:0000256" key="1">
    <source>
        <dbReference type="ARBA" id="ARBA00043967"/>
    </source>
</evidence>
<evidence type="ECO:0000259" key="2">
    <source>
        <dbReference type="Pfam" id="PF01458"/>
    </source>
</evidence>
<dbReference type="InterPro" id="IPR037284">
    <property type="entry name" value="SUF_FeS_clus_asmbl_SufBD_sf"/>
</dbReference>
<protein>
    <submittedName>
        <fullName evidence="3">Fe-S cluster assembly protein SufD</fullName>
    </submittedName>
</protein>
<reference evidence="3 4" key="1">
    <citation type="submission" date="2020-01" db="EMBL/GenBank/DDBJ databases">
        <title>Genome analysis of Anaerocolumna sp. CBA3638.</title>
        <authorList>
            <person name="Kim J."/>
            <person name="Roh S.W."/>
        </authorList>
    </citation>
    <scope>NUCLEOTIDE SEQUENCE [LARGE SCALE GENOMIC DNA]</scope>
    <source>
        <strain evidence="3 4">CBA3638</strain>
    </source>
</reference>
<dbReference type="InterPro" id="IPR000825">
    <property type="entry name" value="SUF_FeS_clus_asmbl_SufBD_core"/>
</dbReference>
<dbReference type="GO" id="GO:0016226">
    <property type="term" value="P:iron-sulfur cluster assembly"/>
    <property type="evidence" value="ECO:0007669"/>
    <property type="project" value="InterPro"/>
</dbReference>